<dbReference type="PANTHER" id="PTHR45663">
    <property type="entry name" value="GEO12009P1"/>
    <property type="match status" value="1"/>
</dbReference>
<dbReference type="GO" id="GO:0015035">
    <property type="term" value="F:protein-disulfide reductase activity"/>
    <property type="evidence" value="ECO:0007669"/>
    <property type="project" value="TreeGrafter"/>
</dbReference>
<protein>
    <recommendedName>
        <fullName evidence="1">Thioredoxin domain-containing protein</fullName>
    </recommendedName>
</protein>
<evidence type="ECO:0000259" key="1">
    <source>
        <dbReference type="PROSITE" id="PS51352"/>
    </source>
</evidence>
<dbReference type="Gene3D" id="1.25.40.10">
    <property type="entry name" value="Tetratricopeptide repeat domain"/>
    <property type="match status" value="2"/>
</dbReference>
<dbReference type="Pfam" id="PF00085">
    <property type="entry name" value="Thioredoxin"/>
    <property type="match status" value="1"/>
</dbReference>
<sequence length="257" mass="28875">MGVWSGPCIAMSDNLAKLATEFAGEFIFAKVDIDEQPELKTEYAIENVPTLKVFKEGMVVKTEYGFMKDDELRELLKQHDVYNKVDDIRQQARSKHLNGETAEAIALLTQAIQQAPADTKIAMDMVQIFLDINELEQAKSLFNRLPDSDKKSDMGNSLLGQLTFCDLAAKTKGIDALLMLIDNDASNLDAHFDLAICYVAEHSYKKAMDHLFTIFEQTPDYKEGAAKEMIINLSNMLAVNEPALAKEFRYRLAARPN</sequence>
<dbReference type="InterPro" id="IPR013766">
    <property type="entry name" value="Thioredoxin_domain"/>
</dbReference>
<feature type="domain" description="Thioredoxin" evidence="1">
    <location>
        <begin position="1"/>
        <end position="81"/>
    </location>
</feature>
<reference evidence="2" key="1">
    <citation type="submission" date="2018-06" db="EMBL/GenBank/DDBJ databases">
        <authorList>
            <person name="Zhirakovskaya E."/>
        </authorList>
    </citation>
    <scope>NUCLEOTIDE SEQUENCE</scope>
</reference>
<name>A0A3B0ZLU4_9ZZZZ</name>
<dbReference type="PROSITE" id="PS51352">
    <property type="entry name" value="THIOREDOXIN_2"/>
    <property type="match status" value="1"/>
</dbReference>
<dbReference type="InterPro" id="IPR036249">
    <property type="entry name" value="Thioredoxin-like_sf"/>
</dbReference>
<dbReference type="SUPFAM" id="SSF48452">
    <property type="entry name" value="TPR-like"/>
    <property type="match status" value="1"/>
</dbReference>
<dbReference type="CDD" id="cd02947">
    <property type="entry name" value="TRX_family"/>
    <property type="match status" value="1"/>
</dbReference>
<proteinExistence type="predicted"/>
<dbReference type="GO" id="GO:0006950">
    <property type="term" value="P:response to stress"/>
    <property type="evidence" value="ECO:0007669"/>
    <property type="project" value="UniProtKB-ARBA"/>
</dbReference>
<dbReference type="EMBL" id="UOFT01000038">
    <property type="protein sequence ID" value="VAW94398.1"/>
    <property type="molecule type" value="Genomic_DNA"/>
</dbReference>
<dbReference type="SUPFAM" id="SSF52833">
    <property type="entry name" value="Thioredoxin-like"/>
    <property type="match status" value="1"/>
</dbReference>
<dbReference type="GO" id="GO:0045454">
    <property type="term" value="P:cell redox homeostasis"/>
    <property type="evidence" value="ECO:0007669"/>
    <property type="project" value="TreeGrafter"/>
</dbReference>
<dbReference type="Pfam" id="PF14559">
    <property type="entry name" value="TPR_19"/>
    <property type="match status" value="1"/>
</dbReference>
<dbReference type="InterPro" id="IPR011990">
    <property type="entry name" value="TPR-like_helical_dom_sf"/>
</dbReference>
<evidence type="ECO:0000313" key="2">
    <source>
        <dbReference type="EMBL" id="VAW94398.1"/>
    </source>
</evidence>
<organism evidence="2">
    <name type="scientific">hydrothermal vent metagenome</name>
    <dbReference type="NCBI Taxonomy" id="652676"/>
    <lineage>
        <taxon>unclassified sequences</taxon>
        <taxon>metagenomes</taxon>
        <taxon>ecological metagenomes</taxon>
    </lineage>
</organism>
<dbReference type="AlphaFoldDB" id="A0A3B0ZLU4"/>
<dbReference type="Pfam" id="PF14561">
    <property type="entry name" value="TPR_20"/>
    <property type="match status" value="1"/>
</dbReference>
<dbReference type="PANTHER" id="PTHR45663:SF11">
    <property type="entry name" value="GEO12009P1"/>
    <property type="match status" value="1"/>
</dbReference>
<dbReference type="Gene3D" id="3.40.30.10">
    <property type="entry name" value="Glutaredoxin"/>
    <property type="match status" value="1"/>
</dbReference>
<gene>
    <name evidence="2" type="ORF">MNBD_GAMMA23-2540</name>
</gene>
<dbReference type="GO" id="GO:0005829">
    <property type="term" value="C:cytosol"/>
    <property type="evidence" value="ECO:0007669"/>
    <property type="project" value="TreeGrafter"/>
</dbReference>
<accession>A0A3B0ZLU4</accession>